<name>D3BN35_HETP5</name>
<proteinExistence type="predicted"/>
<dbReference type="PANTHER" id="PTHR32134:SF92">
    <property type="entry name" value="FNIP REPEAT-CONTAINING PROTEIN"/>
    <property type="match status" value="1"/>
</dbReference>
<organism evidence="1 2">
    <name type="scientific">Heterostelium pallidum (strain ATCC 26659 / Pp 5 / PN500)</name>
    <name type="common">Cellular slime mold</name>
    <name type="synonym">Polysphondylium pallidum</name>
    <dbReference type="NCBI Taxonomy" id="670386"/>
    <lineage>
        <taxon>Eukaryota</taxon>
        <taxon>Amoebozoa</taxon>
        <taxon>Evosea</taxon>
        <taxon>Eumycetozoa</taxon>
        <taxon>Dictyostelia</taxon>
        <taxon>Acytosteliales</taxon>
        <taxon>Acytosteliaceae</taxon>
        <taxon>Heterostelium</taxon>
    </lineage>
</organism>
<comment type="caution">
    <text evidence="1">The sequence shown here is derived from an EMBL/GenBank/DDBJ whole genome shotgun (WGS) entry which is preliminary data.</text>
</comment>
<dbReference type="GeneID" id="31368079"/>
<dbReference type="PANTHER" id="PTHR32134">
    <property type="entry name" value="FNIP REPEAT-CONTAINING PROTEIN"/>
    <property type="match status" value="1"/>
</dbReference>
<dbReference type="EMBL" id="ADBJ01000043">
    <property type="protein sequence ID" value="EFA77397.1"/>
    <property type="molecule type" value="Genomic_DNA"/>
</dbReference>
<protein>
    <recommendedName>
        <fullName evidence="3">FNIP repeat-containing protein</fullName>
    </recommendedName>
</protein>
<dbReference type="InterPro" id="IPR008615">
    <property type="entry name" value="FNIP"/>
</dbReference>
<dbReference type="AlphaFoldDB" id="D3BN35"/>
<keyword evidence="2" id="KW-1185">Reference proteome</keyword>
<sequence length="469" mass="53208">MKKPKSIYLNSYQTLIIDANKQKKQCTAIVFYHRYKCDYVLHPNNILETNNLQSNIYKITISEQIAKDILKDEKFEHLLQLIPESNVIKLKRCPTLEHRLPGNLTSLSFSSEFDEPLLKGYLPPNLITLKLGAAFNQPIEEDTLPNTLKTLIFGEGFDYPIEPGVLPESLEVLKMINRDYELGFQVGSLPPNLRVLTYSGSCEEIGLGVLPPSLDTLKNVPSGWISEINTLPNLKSLSLFKHRFQEPIVVSDLPASLTSLKVDYSTQLTSAMPSSIKNLNICTAEYDVDEIFNDRSQYHLETLTVDGNKLESLEKLDIKHMYLSSFKTKGRNKMRDIPLGVETLRFSNNLVPIVDPNSIPITVKKIIFENNYTMATTGYIPNFVDELVVKSISKTRFPNKIVPDSIRTITTTSMDDTIKSSNICVMPDKYHKILIRKIGKQYLVLGQSNNNFKAAIINKIEQVTKFLQK</sequence>
<dbReference type="SUPFAM" id="SSF52058">
    <property type="entry name" value="L domain-like"/>
    <property type="match status" value="1"/>
</dbReference>
<dbReference type="Proteomes" id="UP000001396">
    <property type="component" value="Unassembled WGS sequence"/>
</dbReference>
<gene>
    <name evidence="1" type="ORF">PPL_12612</name>
</gene>
<evidence type="ECO:0008006" key="3">
    <source>
        <dbReference type="Google" id="ProtNLM"/>
    </source>
</evidence>
<evidence type="ECO:0000313" key="2">
    <source>
        <dbReference type="Proteomes" id="UP000001396"/>
    </source>
</evidence>
<dbReference type="InterPro" id="IPR051251">
    <property type="entry name" value="STK_FNIP-Repeat"/>
</dbReference>
<accession>D3BN35</accession>
<reference evidence="1 2" key="1">
    <citation type="journal article" date="2011" name="Genome Res.">
        <title>Phylogeny-wide analysis of social amoeba genomes highlights ancient origins for complex intercellular communication.</title>
        <authorList>
            <person name="Heidel A.J."/>
            <person name="Lawal H.M."/>
            <person name="Felder M."/>
            <person name="Schilde C."/>
            <person name="Helps N.R."/>
            <person name="Tunggal B."/>
            <person name="Rivero F."/>
            <person name="John U."/>
            <person name="Schleicher M."/>
            <person name="Eichinger L."/>
            <person name="Platzer M."/>
            <person name="Noegel A.A."/>
            <person name="Schaap P."/>
            <person name="Gloeckner G."/>
        </authorList>
    </citation>
    <scope>NUCLEOTIDE SEQUENCE [LARGE SCALE GENOMIC DNA]</scope>
    <source>
        <strain evidence="2">ATCC 26659 / Pp 5 / PN500</strain>
    </source>
</reference>
<evidence type="ECO:0000313" key="1">
    <source>
        <dbReference type="EMBL" id="EFA77397.1"/>
    </source>
</evidence>
<dbReference type="RefSeq" id="XP_020429526.1">
    <property type="nucleotide sequence ID" value="XM_020583339.1"/>
</dbReference>
<dbReference type="Pfam" id="PF05725">
    <property type="entry name" value="FNIP"/>
    <property type="match status" value="2"/>
</dbReference>
<dbReference type="InParanoid" id="D3BN35"/>